<name>A0A0B6YCW6_9EUPU</name>
<evidence type="ECO:0000313" key="1">
    <source>
        <dbReference type="EMBL" id="CEK53994.1"/>
    </source>
</evidence>
<accession>A0A0B6YCW6</accession>
<dbReference type="Gene3D" id="1.20.58.60">
    <property type="match status" value="1"/>
</dbReference>
<proteinExistence type="predicted"/>
<dbReference type="SUPFAM" id="SSF46966">
    <property type="entry name" value="Spectrin repeat"/>
    <property type="match status" value="1"/>
</dbReference>
<dbReference type="AlphaFoldDB" id="A0A0B6YCW6"/>
<organism evidence="1">
    <name type="scientific">Arion vulgaris</name>
    <dbReference type="NCBI Taxonomy" id="1028688"/>
    <lineage>
        <taxon>Eukaryota</taxon>
        <taxon>Metazoa</taxon>
        <taxon>Spiralia</taxon>
        <taxon>Lophotrochozoa</taxon>
        <taxon>Mollusca</taxon>
        <taxon>Gastropoda</taxon>
        <taxon>Heterobranchia</taxon>
        <taxon>Euthyneura</taxon>
        <taxon>Panpulmonata</taxon>
        <taxon>Eupulmonata</taxon>
        <taxon>Stylommatophora</taxon>
        <taxon>Helicina</taxon>
        <taxon>Arionoidea</taxon>
        <taxon>Arionidae</taxon>
        <taxon>Arion</taxon>
    </lineage>
</organism>
<sequence>LNELCEKNLRDHQVYRNVYMEMSDWLGSAVDKLSMCSDMRGDRHAIEAQLHKIEEIAAIVEVGRKKLQETQGKGEVVIQETSAHGQNLIQ</sequence>
<dbReference type="EMBL" id="HACG01007129">
    <property type="protein sequence ID" value="CEK53994.1"/>
    <property type="molecule type" value="Transcribed_RNA"/>
</dbReference>
<gene>
    <name evidence="1" type="primary">ORF21724</name>
</gene>
<reference evidence="1" key="1">
    <citation type="submission" date="2014-12" db="EMBL/GenBank/DDBJ databases">
        <title>Insight into the proteome of Arion vulgaris.</title>
        <authorList>
            <person name="Aradska J."/>
            <person name="Bulat T."/>
            <person name="Smidak R."/>
            <person name="Sarate P."/>
            <person name="Gangsoo J."/>
            <person name="Sialana F."/>
            <person name="Bilban M."/>
            <person name="Lubec G."/>
        </authorList>
    </citation>
    <scope>NUCLEOTIDE SEQUENCE</scope>
    <source>
        <tissue evidence="1">Skin</tissue>
    </source>
</reference>
<protein>
    <submittedName>
        <fullName evidence="1">Uncharacterized protein</fullName>
    </submittedName>
</protein>
<feature type="non-terminal residue" evidence="1">
    <location>
        <position position="1"/>
    </location>
</feature>
<feature type="non-terminal residue" evidence="1">
    <location>
        <position position="90"/>
    </location>
</feature>